<evidence type="ECO:0000313" key="5">
    <source>
        <dbReference type="Proteomes" id="UP000050413"/>
    </source>
</evidence>
<dbReference type="AlphaFoldDB" id="A0A0P7WNM5"/>
<feature type="domain" description="YjiS-like" evidence="2">
    <location>
        <begin position="26"/>
        <end position="61"/>
    </location>
</feature>
<evidence type="ECO:0000259" key="2">
    <source>
        <dbReference type="Pfam" id="PF06568"/>
    </source>
</evidence>
<dbReference type="OrthoDB" id="8116725at2"/>
<keyword evidence="1" id="KW-0812">Transmembrane</keyword>
<evidence type="ECO:0000313" key="3">
    <source>
        <dbReference type="EMBL" id="CUX79735.1"/>
    </source>
</evidence>
<dbReference type="EMBL" id="FBYC01000001">
    <property type="protein sequence ID" value="CUX79735.1"/>
    <property type="molecule type" value="Genomic_DNA"/>
</dbReference>
<protein>
    <submittedName>
        <fullName evidence="4">Putative conserved small protein</fullName>
    </submittedName>
    <submittedName>
        <fullName evidence="3">Uncharacterized conserved protein YjiS, DUF1127 family</fullName>
    </submittedName>
</protein>
<dbReference type="Pfam" id="PF06568">
    <property type="entry name" value="YjiS-like"/>
    <property type="match status" value="1"/>
</dbReference>
<keyword evidence="1" id="KW-0472">Membrane</keyword>
<proteinExistence type="predicted"/>
<evidence type="ECO:0000256" key="1">
    <source>
        <dbReference type="SAM" id="Phobius"/>
    </source>
</evidence>
<comment type="caution">
    <text evidence="4">The sequence shown here is derived from an EMBL/GenBank/DDBJ whole genome shotgun (WGS) entry which is preliminary data.</text>
</comment>
<accession>A0A0P7WNM5</accession>
<dbReference type="EMBL" id="LJSG01000012">
    <property type="protein sequence ID" value="KPP92439.1"/>
    <property type="molecule type" value="Genomic_DNA"/>
</dbReference>
<dbReference type="InterPro" id="IPR009506">
    <property type="entry name" value="YjiS-like"/>
</dbReference>
<evidence type="ECO:0000313" key="4">
    <source>
        <dbReference type="EMBL" id="KPP92439.1"/>
    </source>
</evidence>
<evidence type="ECO:0000313" key="6">
    <source>
        <dbReference type="Proteomes" id="UP000182045"/>
    </source>
</evidence>
<dbReference type="STRING" id="1666912.Ga0058931_0422"/>
<organism evidence="4 5">
    <name type="scientific">Roseibaca calidilacus</name>
    <dbReference type="NCBI Taxonomy" id="1666912"/>
    <lineage>
        <taxon>Bacteria</taxon>
        <taxon>Pseudomonadati</taxon>
        <taxon>Pseudomonadota</taxon>
        <taxon>Alphaproteobacteria</taxon>
        <taxon>Rhodobacterales</taxon>
        <taxon>Paracoccaceae</taxon>
        <taxon>Roseinatronobacter</taxon>
    </lineage>
</organism>
<sequence length="71" mass="7719">MTFYADSRNTAAEVLAGFHGLSLGALVASLMTWNTQRITRNQLSALSDRELADIGVERADIAAVAQGRLRR</sequence>
<keyword evidence="6" id="KW-1185">Reference proteome</keyword>
<feature type="transmembrane region" description="Helical" evidence="1">
    <location>
        <begin position="14"/>
        <end position="33"/>
    </location>
</feature>
<dbReference type="Proteomes" id="UP000182045">
    <property type="component" value="Unassembled WGS sequence"/>
</dbReference>
<keyword evidence="1" id="KW-1133">Transmembrane helix</keyword>
<reference evidence="4 5" key="1">
    <citation type="submission" date="2015-09" db="EMBL/GenBank/DDBJ databases">
        <title>Identification and resolution of microdiversity through metagenomic sequencing of parallel consortia.</title>
        <authorList>
            <person name="Nelson W.C."/>
            <person name="Romine M.F."/>
            <person name="Lindemann S.R."/>
        </authorList>
    </citation>
    <scope>NUCLEOTIDE SEQUENCE [LARGE SCALE GENOMIC DNA]</scope>
    <source>
        <strain evidence="4">HL-91</strain>
    </source>
</reference>
<reference evidence="3 6" key="2">
    <citation type="submission" date="2016-01" db="EMBL/GenBank/DDBJ databases">
        <authorList>
            <person name="Varghese N."/>
        </authorList>
    </citation>
    <scope>NUCLEOTIDE SEQUENCE [LARGE SCALE GENOMIC DNA]</scope>
    <source>
        <strain evidence="3 6">HL-91</strain>
    </source>
</reference>
<name>A0A0P7WNM5_9RHOB</name>
<gene>
    <name evidence="3" type="ORF">Ga0058931_0422</name>
    <name evidence="4" type="ORF">HLUCCA05_09160</name>
</gene>
<dbReference type="Proteomes" id="UP000050413">
    <property type="component" value="Unassembled WGS sequence"/>
</dbReference>
<dbReference type="RefSeq" id="WP_072244509.1">
    <property type="nucleotide sequence ID" value="NZ_FBYC01000001.1"/>
</dbReference>